<evidence type="ECO:0000313" key="11">
    <source>
        <dbReference type="Proteomes" id="UP001550853"/>
    </source>
</evidence>
<name>A0ABV2Z8B5_9ACTN</name>
<organism evidence="10 11">
    <name type="scientific">Streptomyces catenulae</name>
    <dbReference type="NCBI Taxonomy" id="66875"/>
    <lineage>
        <taxon>Bacteria</taxon>
        <taxon>Bacillati</taxon>
        <taxon>Actinomycetota</taxon>
        <taxon>Actinomycetes</taxon>
        <taxon>Kitasatosporales</taxon>
        <taxon>Streptomycetaceae</taxon>
        <taxon>Streptomyces</taxon>
    </lineage>
</organism>
<dbReference type="SUPFAM" id="SSF144091">
    <property type="entry name" value="Rhomboid-like"/>
    <property type="match status" value="1"/>
</dbReference>
<feature type="region of interest" description="Disordered" evidence="7">
    <location>
        <begin position="1"/>
        <end position="31"/>
    </location>
</feature>
<dbReference type="InterPro" id="IPR035952">
    <property type="entry name" value="Rhomboid-like_sf"/>
</dbReference>
<sequence>MTAPPLPPPPPDDARPRQPGTPPDARHPDPPARSRYSVTNLLIAVCCVLFVLGPASGLNPLHGTGDALLQAQTAYFERWGVIPRDLWAGHPAAWLTPLTALFVHGSWLHLLGNALFLHVFGGMTEARMGRTAYTVFYLVTGYLALLGYAAAHAASGQTLVGASGSISGVLGAFLYLFPRARVTSLFPFLFFLPLRFPAWVVLLFWFALQWLAAQRDPAGPGVAYLAHVIGFALGFLYAWARHRPATVESTRGNAPATEGESQP</sequence>
<evidence type="ECO:0000256" key="4">
    <source>
        <dbReference type="ARBA" id="ARBA00022692"/>
    </source>
</evidence>
<proteinExistence type="predicted"/>
<reference evidence="10 11" key="1">
    <citation type="submission" date="2024-06" db="EMBL/GenBank/DDBJ databases">
        <title>The Natural Products Discovery Center: Release of the First 8490 Sequenced Strains for Exploring Actinobacteria Biosynthetic Diversity.</title>
        <authorList>
            <person name="Kalkreuter E."/>
            <person name="Kautsar S.A."/>
            <person name="Yang D."/>
            <person name="Bader C.D."/>
            <person name="Teijaro C.N."/>
            <person name="Fluegel L."/>
            <person name="Davis C.M."/>
            <person name="Simpson J.R."/>
            <person name="Lauterbach L."/>
            <person name="Steele A.D."/>
            <person name="Gui C."/>
            <person name="Meng S."/>
            <person name="Li G."/>
            <person name="Viehrig K."/>
            <person name="Ye F."/>
            <person name="Su P."/>
            <person name="Kiefer A.F."/>
            <person name="Nichols A."/>
            <person name="Cepeda A.J."/>
            <person name="Yan W."/>
            <person name="Fan B."/>
            <person name="Jiang Y."/>
            <person name="Adhikari A."/>
            <person name="Zheng C.-J."/>
            <person name="Schuster L."/>
            <person name="Cowan T.M."/>
            <person name="Smanski M.J."/>
            <person name="Chevrette M.G."/>
            <person name="De Carvalho L.P.S."/>
            <person name="Shen B."/>
        </authorList>
    </citation>
    <scope>NUCLEOTIDE SEQUENCE [LARGE SCALE GENOMIC DNA]</scope>
    <source>
        <strain evidence="10 11">NPDC033039</strain>
    </source>
</reference>
<keyword evidence="5 8" id="KW-1133">Transmembrane helix</keyword>
<keyword evidence="10" id="KW-0645">Protease</keyword>
<comment type="subcellular location">
    <subcellularLocation>
        <location evidence="1">Membrane</location>
        <topology evidence="1">Multi-pass membrane protein</topology>
    </subcellularLocation>
</comment>
<dbReference type="Proteomes" id="UP001550853">
    <property type="component" value="Unassembled WGS sequence"/>
</dbReference>
<dbReference type="EMBL" id="JBEZVI010000039">
    <property type="protein sequence ID" value="MEU3714254.1"/>
    <property type="molecule type" value="Genomic_DNA"/>
</dbReference>
<keyword evidence="11" id="KW-1185">Reference proteome</keyword>
<dbReference type="RefSeq" id="WP_078653881.1">
    <property type="nucleotide sequence ID" value="NZ_JBEZVI010000039.1"/>
</dbReference>
<evidence type="ECO:0000256" key="8">
    <source>
        <dbReference type="SAM" id="Phobius"/>
    </source>
</evidence>
<keyword evidence="4 8" id="KW-0812">Transmembrane</keyword>
<feature type="transmembrane region" description="Helical" evidence="8">
    <location>
        <begin position="189"/>
        <end position="210"/>
    </location>
</feature>
<dbReference type="EC" id="3.4.21.-" evidence="10"/>
<feature type="transmembrane region" description="Helical" evidence="8">
    <location>
        <begin position="36"/>
        <end position="55"/>
    </location>
</feature>
<feature type="transmembrane region" description="Helical" evidence="8">
    <location>
        <begin position="157"/>
        <end position="177"/>
    </location>
</feature>
<gene>
    <name evidence="10" type="ORF">AB0E61_29670</name>
</gene>
<evidence type="ECO:0000256" key="7">
    <source>
        <dbReference type="SAM" id="MobiDB-lite"/>
    </source>
</evidence>
<keyword evidence="10" id="KW-0378">Hydrolase</keyword>
<feature type="domain" description="Peptidase S54 rhomboid" evidence="9">
    <location>
        <begin position="94"/>
        <end position="243"/>
    </location>
</feature>
<protein>
    <submittedName>
        <fullName evidence="10">Rhomboid family intramembrane serine protease</fullName>
        <ecNumber evidence="10">3.4.21.-</ecNumber>
    </submittedName>
</protein>
<feature type="transmembrane region" description="Helical" evidence="8">
    <location>
        <begin position="94"/>
        <end position="120"/>
    </location>
</feature>
<evidence type="ECO:0000256" key="6">
    <source>
        <dbReference type="ARBA" id="ARBA00023136"/>
    </source>
</evidence>
<keyword evidence="3" id="KW-0997">Cell inner membrane</keyword>
<dbReference type="PANTHER" id="PTHR43066:SF26">
    <property type="entry name" value="RHOMBOID PROTEASE GLPG"/>
    <property type="match status" value="1"/>
</dbReference>
<evidence type="ECO:0000256" key="5">
    <source>
        <dbReference type="ARBA" id="ARBA00022989"/>
    </source>
</evidence>
<evidence type="ECO:0000259" key="9">
    <source>
        <dbReference type="Pfam" id="PF01694"/>
    </source>
</evidence>
<comment type="caution">
    <text evidence="10">The sequence shown here is derived from an EMBL/GenBank/DDBJ whole genome shotgun (WGS) entry which is preliminary data.</text>
</comment>
<feature type="transmembrane region" description="Helical" evidence="8">
    <location>
        <begin position="132"/>
        <end position="151"/>
    </location>
</feature>
<dbReference type="Pfam" id="PF01694">
    <property type="entry name" value="Rhomboid"/>
    <property type="match status" value="1"/>
</dbReference>
<dbReference type="InterPro" id="IPR022764">
    <property type="entry name" value="Peptidase_S54_rhomboid_dom"/>
</dbReference>
<evidence type="ECO:0000256" key="3">
    <source>
        <dbReference type="ARBA" id="ARBA00022519"/>
    </source>
</evidence>
<accession>A0ABV2Z8B5</accession>
<keyword evidence="2" id="KW-1003">Cell membrane</keyword>
<feature type="compositionally biased region" description="Pro residues" evidence="7">
    <location>
        <begin position="1"/>
        <end position="11"/>
    </location>
</feature>
<dbReference type="GO" id="GO:0008233">
    <property type="term" value="F:peptidase activity"/>
    <property type="evidence" value="ECO:0007669"/>
    <property type="project" value="UniProtKB-KW"/>
</dbReference>
<evidence type="ECO:0000256" key="1">
    <source>
        <dbReference type="ARBA" id="ARBA00004141"/>
    </source>
</evidence>
<feature type="transmembrane region" description="Helical" evidence="8">
    <location>
        <begin position="222"/>
        <end position="240"/>
    </location>
</feature>
<evidence type="ECO:0000256" key="2">
    <source>
        <dbReference type="ARBA" id="ARBA00022475"/>
    </source>
</evidence>
<evidence type="ECO:0000313" key="10">
    <source>
        <dbReference type="EMBL" id="MEU3714254.1"/>
    </source>
</evidence>
<dbReference type="GO" id="GO:0006508">
    <property type="term" value="P:proteolysis"/>
    <property type="evidence" value="ECO:0007669"/>
    <property type="project" value="UniProtKB-KW"/>
</dbReference>
<keyword evidence="6 8" id="KW-0472">Membrane</keyword>
<dbReference type="PANTHER" id="PTHR43066">
    <property type="entry name" value="RHOMBOID-RELATED PROTEIN"/>
    <property type="match status" value="1"/>
</dbReference>
<dbReference type="Gene3D" id="1.20.1540.10">
    <property type="entry name" value="Rhomboid-like"/>
    <property type="match status" value="1"/>
</dbReference>